<keyword evidence="2" id="KW-0472">Membrane</keyword>
<accession>A0A7M7KUJ6</accession>
<evidence type="ECO:0000256" key="1">
    <source>
        <dbReference type="ARBA" id="ARBA00008164"/>
    </source>
</evidence>
<comment type="similarity">
    <text evidence="1">Belongs to the band 7/mec-2 family.</text>
</comment>
<dbReference type="OrthoDB" id="2105077at2759"/>
<dbReference type="PANTHER" id="PTHR10264:SF19">
    <property type="entry name" value="AT06885P-RELATED"/>
    <property type="match status" value="1"/>
</dbReference>
<feature type="domain" description="Band 7" evidence="3">
    <location>
        <begin position="94"/>
        <end position="247"/>
    </location>
</feature>
<evidence type="ECO:0000256" key="2">
    <source>
        <dbReference type="SAM" id="Phobius"/>
    </source>
</evidence>
<evidence type="ECO:0000313" key="5">
    <source>
        <dbReference type="Proteomes" id="UP000594260"/>
    </source>
</evidence>
<dbReference type="AlphaFoldDB" id="A0A7M7KUJ6"/>
<dbReference type="RefSeq" id="XP_022671959.1">
    <property type="nucleotide sequence ID" value="XM_022816224.1"/>
</dbReference>
<keyword evidence="5" id="KW-1185">Reference proteome</keyword>
<organism evidence="4 5">
    <name type="scientific">Varroa destructor</name>
    <name type="common">Honeybee mite</name>
    <dbReference type="NCBI Taxonomy" id="109461"/>
    <lineage>
        <taxon>Eukaryota</taxon>
        <taxon>Metazoa</taxon>
        <taxon>Ecdysozoa</taxon>
        <taxon>Arthropoda</taxon>
        <taxon>Chelicerata</taxon>
        <taxon>Arachnida</taxon>
        <taxon>Acari</taxon>
        <taxon>Parasitiformes</taxon>
        <taxon>Mesostigmata</taxon>
        <taxon>Gamasina</taxon>
        <taxon>Dermanyssoidea</taxon>
        <taxon>Varroidae</taxon>
        <taxon>Varroa</taxon>
    </lineage>
</organism>
<name>A0A7M7KUJ6_VARDE</name>
<feature type="transmembrane region" description="Helical" evidence="2">
    <location>
        <begin position="74"/>
        <end position="96"/>
    </location>
</feature>
<evidence type="ECO:0000259" key="3">
    <source>
        <dbReference type="SMART" id="SM00244"/>
    </source>
</evidence>
<dbReference type="Gene3D" id="3.30.1050.10">
    <property type="entry name" value="SCP2 sterol-binding domain"/>
    <property type="match status" value="1"/>
</dbReference>
<dbReference type="PANTHER" id="PTHR10264">
    <property type="entry name" value="BAND 7 PROTEIN-RELATED"/>
    <property type="match status" value="1"/>
</dbReference>
<dbReference type="GeneID" id="111254887"/>
<dbReference type="Pfam" id="PF02036">
    <property type="entry name" value="SCP2"/>
    <property type="match status" value="1"/>
</dbReference>
<keyword evidence="2" id="KW-0812">Transmembrane</keyword>
<dbReference type="EnsemblMetazoa" id="XM_022816224">
    <property type="protein sequence ID" value="XP_022671959"/>
    <property type="gene ID" value="LOC111254887"/>
</dbReference>
<dbReference type="SUPFAM" id="SSF55718">
    <property type="entry name" value="SCP-like"/>
    <property type="match status" value="1"/>
</dbReference>
<protein>
    <recommendedName>
        <fullName evidence="3">Band 7 domain-containing protein</fullName>
    </recommendedName>
</protein>
<dbReference type="InterPro" id="IPR001107">
    <property type="entry name" value="Band_7"/>
</dbReference>
<dbReference type="InterPro" id="IPR036013">
    <property type="entry name" value="Band_7/SPFH_dom_sf"/>
</dbReference>
<dbReference type="GO" id="GO:0005886">
    <property type="term" value="C:plasma membrane"/>
    <property type="evidence" value="ECO:0007669"/>
    <property type="project" value="InterPro"/>
</dbReference>
<proteinExistence type="inferred from homology"/>
<dbReference type="Gene3D" id="3.30.479.30">
    <property type="entry name" value="Band 7 domain"/>
    <property type="match status" value="1"/>
</dbReference>
<sequence length="430" mass="47861">MVRLTQFFCAKTKSRGSQDTDFVFDYTSAFDFKSAHTFNTDKKHKTVFKYHDRDYIVDITECEQEPWQSAVFRAIVTVLCYVVLVATFPLTGWLCVKRVTSLERMAIFRLGKLMPVQGPGIVIVFPGVDNHRKIDLRPRTIEIEPRQILLGDGAVVELSCSLACQVVNSVQYVTRVREVDATIRLLCQHCLSSVVCIAEQEDLERRKESLESSLLTKLNDSIIPWGLEVIRVTIQLDQVIREAEPVNAISPLVKVLKSALGLAGDDYEDKPSKLLGKIIDGKSPKAGALHIVPAVPNDGQFTQLTMVLQQLAIHAAKHEALIETTASYKFLLHGAPGSDVKEVYPICLIFDKGNVDVKSGSTEVDAIKPDVTLEMTSDDLTLIVLGKMSPLKGYMGGKISVKAALTIHCCPDSQNPRHFRWANEEKRHVS</sequence>
<keyword evidence="2" id="KW-1133">Transmembrane helix</keyword>
<dbReference type="InterPro" id="IPR003033">
    <property type="entry name" value="SCP2_sterol-bd_dom"/>
</dbReference>
<dbReference type="OMA" id="WSCLRRF"/>
<dbReference type="SUPFAM" id="SSF117892">
    <property type="entry name" value="Band 7/SPFH domain"/>
    <property type="match status" value="1"/>
</dbReference>
<dbReference type="SMART" id="SM00244">
    <property type="entry name" value="PHB"/>
    <property type="match status" value="1"/>
</dbReference>
<dbReference type="Pfam" id="PF01145">
    <property type="entry name" value="Band_7"/>
    <property type="match status" value="1"/>
</dbReference>
<evidence type="ECO:0000313" key="4">
    <source>
        <dbReference type="EnsemblMetazoa" id="XP_022671959"/>
    </source>
</evidence>
<dbReference type="InParanoid" id="A0A7M7KUJ6"/>
<dbReference type="KEGG" id="vde:111254887"/>
<dbReference type="Proteomes" id="UP000594260">
    <property type="component" value="Unplaced"/>
</dbReference>
<dbReference type="InterPro" id="IPR036527">
    <property type="entry name" value="SCP2_sterol-bd_dom_sf"/>
</dbReference>
<dbReference type="InterPro" id="IPR043202">
    <property type="entry name" value="Band-7_stomatin-like"/>
</dbReference>
<reference evidence="4" key="1">
    <citation type="submission" date="2021-01" db="UniProtKB">
        <authorList>
            <consortium name="EnsemblMetazoa"/>
        </authorList>
    </citation>
    <scope>IDENTIFICATION</scope>
</reference>